<keyword evidence="3" id="KW-0677">Repeat</keyword>
<reference evidence="10" key="1">
    <citation type="submission" date="2019-08" db="EMBL/GenBank/DDBJ databases">
        <title>The genome of the North American firefly Photinus pyralis.</title>
        <authorList>
            <consortium name="Photinus pyralis genome working group"/>
            <person name="Fallon T.R."/>
            <person name="Sander Lower S.E."/>
            <person name="Weng J.-K."/>
        </authorList>
    </citation>
    <scope>NUCLEOTIDE SEQUENCE</scope>
    <source>
        <strain evidence="10">TRF0915ILg1</strain>
        <tissue evidence="10">Whole body</tissue>
    </source>
</reference>
<feature type="region of interest" description="Disordered" evidence="8">
    <location>
        <begin position="286"/>
        <end position="305"/>
    </location>
</feature>
<dbReference type="SUPFAM" id="SSF57667">
    <property type="entry name" value="beta-beta-alpha zinc fingers"/>
    <property type="match status" value="3"/>
</dbReference>
<accession>A0A8K0CHR9</accession>
<feature type="domain" description="C2H2-type" evidence="9">
    <location>
        <begin position="53"/>
        <end position="82"/>
    </location>
</feature>
<sequence length="424" mass="49379">METYSSLSSSDESTISTDARNKYVCTYEGCTASFAKNSKLTYHIRRHTGERPFVCDEPNCGKTYLYSFHLRRHKDTHHGTKVIQRIVCPYEGCVLELANKYSLKKHIKIKHNPDRQYPFTCDECKQGFHRKRQLLQHSYIHNGVLPYKCDKCETRFLTQRDLNRHSRTHTNYPCSCKQTFERWSSFLEHRRICESNRFKCNVCNKTFINQSKLEIHQTRHKNEKIYNCGYDNCFRFYVYKRNLIYHINKCHKKIELPRLGCTEPNCQMSFTRMQNLQKHIDRCHSNEENTKIKKPRRPRKDKGLQKCSTSARLAGLKLPVHVHHDVIQGISVSPSSLPGNIGKHHINENHAAENISLNESSLNINNVENTISIEDNINIAKTTDIIQETSQNIVNTFKLMLKDVSTSLSNKELVNVNLSTTAKA</sequence>
<gene>
    <name evidence="10" type="ORF">ILUMI_22063</name>
</gene>
<evidence type="ECO:0000256" key="7">
    <source>
        <dbReference type="PROSITE-ProRule" id="PRU00042"/>
    </source>
</evidence>
<dbReference type="PROSITE" id="PS50157">
    <property type="entry name" value="ZINC_FINGER_C2H2_2"/>
    <property type="match status" value="6"/>
</dbReference>
<keyword evidence="11" id="KW-1185">Reference proteome</keyword>
<feature type="domain" description="C2H2-type" evidence="9">
    <location>
        <begin position="147"/>
        <end position="171"/>
    </location>
</feature>
<dbReference type="GO" id="GO:0008270">
    <property type="term" value="F:zinc ion binding"/>
    <property type="evidence" value="ECO:0007669"/>
    <property type="project" value="UniProtKB-KW"/>
</dbReference>
<proteinExistence type="predicted"/>
<keyword evidence="4 7" id="KW-0863">Zinc-finger</keyword>
<organism evidence="10 11">
    <name type="scientific">Ignelater luminosus</name>
    <name type="common">Cucubano</name>
    <name type="synonym">Pyrophorus luminosus</name>
    <dbReference type="NCBI Taxonomy" id="2038154"/>
    <lineage>
        <taxon>Eukaryota</taxon>
        <taxon>Metazoa</taxon>
        <taxon>Ecdysozoa</taxon>
        <taxon>Arthropoda</taxon>
        <taxon>Hexapoda</taxon>
        <taxon>Insecta</taxon>
        <taxon>Pterygota</taxon>
        <taxon>Neoptera</taxon>
        <taxon>Endopterygota</taxon>
        <taxon>Coleoptera</taxon>
        <taxon>Polyphaga</taxon>
        <taxon>Elateriformia</taxon>
        <taxon>Elateroidea</taxon>
        <taxon>Elateridae</taxon>
        <taxon>Agrypninae</taxon>
        <taxon>Pyrophorini</taxon>
        <taxon>Ignelater</taxon>
    </lineage>
</organism>
<protein>
    <recommendedName>
        <fullName evidence="9">C2H2-type domain-containing protein</fullName>
    </recommendedName>
</protein>
<comment type="subcellular location">
    <subcellularLocation>
        <location evidence="1">Nucleus</location>
    </subcellularLocation>
</comment>
<feature type="domain" description="C2H2-type" evidence="9">
    <location>
        <begin position="198"/>
        <end position="225"/>
    </location>
</feature>
<evidence type="ECO:0000256" key="3">
    <source>
        <dbReference type="ARBA" id="ARBA00022737"/>
    </source>
</evidence>
<evidence type="ECO:0000256" key="4">
    <source>
        <dbReference type="ARBA" id="ARBA00022771"/>
    </source>
</evidence>
<dbReference type="PROSITE" id="PS00028">
    <property type="entry name" value="ZINC_FINGER_C2H2_1"/>
    <property type="match status" value="7"/>
</dbReference>
<dbReference type="EMBL" id="VTPC01090222">
    <property type="protein sequence ID" value="KAF2884095.1"/>
    <property type="molecule type" value="Genomic_DNA"/>
</dbReference>
<feature type="domain" description="C2H2-type" evidence="9">
    <location>
        <begin position="119"/>
        <end position="146"/>
    </location>
</feature>
<keyword evidence="2" id="KW-0479">Metal-binding</keyword>
<evidence type="ECO:0000313" key="10">
    <source>
        <dbReference type="EMBL" id="KAF2884095.1"/>
    </source>
</evidence>
<evidence type="ECO:0000256" key="8">
    <source>
        <dbReference type="SAM" id="MobiDB-lite"/>
    </source>
</evidence>
<evidence type="ECO:0000313" key="11">
    <source>
        <dbReference type="Proteomes" id="UP000801492"/>
    </source>
</evidence>
<evidence type="ECO:0000256" key="1">
    <source>
        <dbReference type="ARBA" id="ARBA00004123"/>
    </source>
</evidence>
<evidence type="ECO:0000259" key="9">
    <source>
        <dbReference type="PROSITE" id="PS50157"/>
    </source>
</evidence>
<dbReference type="GO" id="GO:0005634">
    <property type="term" value="C:nucleus"/>
    <property type="evidence" value="ECO:0007669"/>
    <property type="project" value="UniProtKB-SubCell"/>
</dbReference>
<dbReference type="FunFam" id="3.30.160.60:FF:000446">
    <property type="entry name" value="Zinc finger protein"/>
    <property type="match status" value="1"/>
</dbReference>
<dbReference type="Gene3D" id="3.30.160.60">
    <property type="entry name" value="Classic Zinc Finger"/>
    <property type="match status" value="7"/>
</dbReference>
<dbReference type="PANTHER" id="PTHR24381:SF393">
    <property type="entry name" value="CHROMATIN-LINKED ADAPTOR FOR MSL PROTEINS, ISOFORM B"/>
    <property type="match status" value="1"/>
</dbReference>
<feature type="domain" description="C2H2-type" evidence="9">
    <location>
        <begin position="259"/>
        <end position="289"/>
    </location>
</feature>
<dbReference type="Pfam" id="PF00096">
    <property type="entry name" value="zf-C2H2"/>
    <property type="match status" value="2"/>
</dbReference>
<keyword evidence="6" id="KW-0539">Nucleus</keyword>
<dbReference type="InterPro" id="IPR036236">
    <property type="entry name" value="Znf_C2H2_sf"/>
</dbReference>
<evidence type="ECO:0000256" key="6">
    <source>
        <dbReference type="ARBA" id="ARBA00023242"/>
    </source>
</evidence>
<dbReference type="PANTHER" id="PTHR24381">
    <property type="entry name" value="ZINC FINGER PROTEIN"/>
    <property type="match status" value="1"/>
</dbReference>
<dbReference type="FunFam" id="3.30.160.60:FF:000125">
    <property type="entry name" value="Putative zinc finger protein 143"/>
    <property type="match status" value="1"/>
</dbReference>
<name>A0A8K0CHR9_IGNLU</name>
<dbReference type="GO" id="GO:0000981">
    <property type="term" value="F:DNA-binding transcription factor activity, RNA polymerase II-specific"/>
    <property type="evidence" value="ECO:0007669"/>
    <property type="project" value="TreeGrafter"/>
</dbReference>
<dbReference type="InterPro" id="IPR013087">
    <property type="entry name" value="Znf_C2H2_type"/>
</dbReference>
<dbReference type="SMART" id="SM00355">
    <property type="entry name" value="ZnF_C2H2"/>
    <property type="match status" value="8"/>
</dbReference>
<dbReference type="GO" id="GO:0000977">
    <property type="term" value="F:RNA polymerase II transcription regulatory region sequence-specific DNA binding"/>
    <property type="evidence" value="ECO:0007669"/>
    <property type="project" value="TreeGrafter"/>
</dbReference>
<dbReference type="OrthoDB" id="2687452at2759"/>
<evidence type="ECO:0000256" key="2">
    <source>
        <dbReference type="ARBA" id="ARBA00022723"/>
    </source>
</evidence>
<dbReference type="Proteomes" id="UP000801492">
    <property type="component" value="Unassembled WGS sequence"/>
</dbReference>
<dbReference type="AlphaFoldDB" id="A0A8K0CHR9"/>
<comment type="caution">
    <text evidence="10">The sequence shown here is derived from an EMBL/GenBank/DDBJ whole genome shotgun (WGS) entry which is preliminary data.</text>
</comment>
<keyword evidence="5" id="KW-0862">Zinc</keyword>
<evidence type="ECO:0000256" key="5">
    <source>
        <dbReference type="ARBA" id="ARBA00022833"/>
    </source>
</evidence>
<dbReference type="FunFam" id="3.30.160.60:FF:000624">
    <property type="entry name" value="zinc finger protein 697"/>
    <property type="match status" value="1"/>
</dbReference>
<feature type="domain" description="C2H2-type" evidence="9">
    <location>
        <begin position="23"/>
        <end position="52"/>
    </location>
</feature>